<keyword evidence="4 10" id="KW-0728">SH3 domain</keyword>
<evidence type="ECO:0000256" key="8">
    <source>
        <dbReference type="ARBA" id="ARBA00022949"/>
    </source>
</evidence>
<evidence type="ECO:0000256" key="2">
    <source>
        <dbReference type="ARBA" id="ARBA00004496"/>
    </source>
</evidence>
<name>A0A9W9ZZQ8_9CNID</name>
<feature type="domain" description="SH3" evidence="12">
    <location>
        <begin position="222"/>
        <end position="281"/>
    </location>
</feature>
<feature type="domain" description="SH3" evidence="12">
    <location>
        <begin position="476"/>
        <end position="534"/>
    </location>
</feature>
<feature type="compositionally biased region" description="Polar residues" evidence="11">
    <location>
        <begin position="559"/>
        <end position="576"/>
    </location>
</feature>
<dbReference type="CDD" id="cd06888">
    <property type="entry name" value="PX_FISH"/>
    <property type="match status" value="1"/>
</dbReference>
<dbReference type="Pfam" id="PF00787">
    <property type="entry name" value="PX"/>
    <property type="match status" value="1"/>
</dbReference>
<organism evidence="14 15">
    <name type="scientific">Desmophyllum pertusum</name>
    <dbReference type="NCBI Taxonomy" id="174260"/>
    <lineage>
        <taxon>Eukaryota</taxon>
        <taxon>Metazoa</taxon>
        <taxon>Cnidaria</taxon>
        <taxon>Anthozoa</taxon>
        <taxon>Hexacorallia</taxon>
        <taxon>Scleractinia</taxon>
        <taxon>Caryophylliina</taxon>
        <taxon>Caryophylliidae</taxon>
        <taxon>Desmophyllum</taxon>
    </lineage>
</organism>
<dbReference type="EMBL" id="MU825412">
    <property type="protein sequence ID" value="KAJ7390737.1"/>
    <property type="molecule type" value="Genomic_DNA"/>
</dbReference>
<feature type="region of interest" description="Disordered" evidence="11">
    <location>
        <begin position="528"/>
        <end position="626"/>
    </location>
</feature>
<evidence type="ECO:0000313" key="15">
    <source>
        <dbReference type="Proteomes" id="UP001163046"/>
    </source>
</evidence>
<dbReference type="GO" id="GO:0002102">
    <property type="term" value="C:podosome"/>
    <property type="evidence" value="ECO:0007669"/>
    <property type="project" value="UniProtKB-SubCell"/>
</dbReference>
<dbReference type="Gene3D" id="2.30.30.40">
    <property type="entry name" value="SH3 Domains"/>
    <property type="match status" value="6"/>
</dbReference>
<dbReference type="AlphaFoldDB" id="A0A9W9ZZQ8"/>
<dbReference type="CDD" id="cd12016">
    <property type="entry name" value="SH3_Tks_2"/>
    <property type="match status" value="1"/>
</dbReference>
<feature type="region of interest" description="Disordered" evidence="11">
    <location>
        <begin position="443"/>
        <end position="470"/>
    </location>
</feature>
<comment type="subcellular location">
    <subcellularLocation>
        <location evidence="1">Cell projection</location>
        <location evidence="1">Podosome</location>
    </subcellularLocation>
    <subcellularLocation>
        <location evidence="2">Cytoplasm</location>
    </subcellularLocation>
</comment>
<feature type="domain" description="SH3" evidence="12">
    <location>
        <begin position="710"/>
        <end position="769"/>
    </location>
</feature>
<keyword evidence="5" id="KW-0963">Cytoplasm</keyword>
<evidence type="ECO:0000256" key="6">
    <source>
        <dbReference type="ARBA" id="ARBA00022553"/>
    </source>
</evidence>
<sequence>MSRRGVTDVKIVDIQKRKIPSKHYVYVINVTWSDGSVNVVYRRYSKFFDLQTKLLEEFPDESGVKDPSKRILPFLPGKIIFGRSHVRDVALRRKEPISEYCKDLISLPLKISTCDIVVKFFEPQSEDIDLPPNDKDKKKKEKDSADHITGPVSLEQYVAIADYKKQNRNEVNMVAGDIVEVIDKNENGWWFVNVDEEQGWVPAAYLESDDGDTDEFVNQPVTSEERLITTIAYKAELDDEISFEVGVLVTVIEKNFDGWWLIRYQNREGWAPAMYLKKPDPSQLLAIRHGSASLAREKSSTQPSGVQSATKPPEANRTESKVRPEARKVPPRKSSVKRSIKKLPVHITNMSYERTVAIGDSRSNTPKSPEAEYFTLGDFRSLAIEGALNFTEGVSVEVVDKAPNGWWLGKIGGKEGWIPSSYLGKRGKEKTSEKVVTLANQRVPPKQSDSTRVNPASNASADVCKSSPSVPDKASDVHATFVTLADYEDNFEGSISFKEGQIAHLEKHQDGWSFVRIQDKEGWAPSSYLASSAEKKSTAPPRPVAPVGIKPPSKGKPEVTSSQLGKAVSDAQSQRSKPLPVPVKAAVKTPDALPASVPKKPDRPTKPQVKPRSKIVPPKPSFTKITSVSGKHKTLCKALESFSSDEGEGLSFCKGDEFEFLEDSNSGWWLVKTKNGNEGWAPASYLETVNTKPTVPERPTRPSPSKVAQQESAVYVAVAAYADEGDKECISFKEGDRMQVLEMDQGGWWLVKIGGKSGWAPSNYLKALE</sequence>
<gene>
    <name evidence="14" type="primary">SH3PXD2B_2</name>
    <name evidence="14" type="ORF">OS493_022820</name>
</gene>
<keyword evidence="15" id="KW-1185">Reference proteome</keyword>
<keyword evidence="9" id="KW-0966">Cell projection</keyword>
<dbReference type="Pfam" id="PF00018">
    <property type="entry name" value="SH3_1"/>
    <property type="match status" value="4"/>
</dbReference>
<dbReference type="SUPFAM" id="SSF64268">
    <property type="entry name" value="PX domain"/>
    <property type="match status" value="1"/>
</dbReference>
<evidence type="ECO:0000256" key="3">
    <source>
        <dbReference type="ARBA" id="ARBA00009628"/>
    </source>
</evidence>
<comment type="caution">
    <text evidence="14">The sequence shown here is derived from an EMBL/GenBank/DDBJ whole genome shotgun (WGS) entry which is preliminary data.</text>
</comment>
<dbReference type="InterPro" id="IPR051228">
    <property type="entry name" value="NADPH_Oxidase/PX-Domain"/>
</dbReference>
<dbReference type="PROSITE" id="PS50195">
    <property type="entry name" value="PX"/>
    <property type="match status" value="1"/>
</dbReference>
<dbReference type="InterPro" id="IPR001452">
    <property type="entry name" value="SH3_domain"/>
</dbReference>
<feature type="compositionally biased region" description="Polar residues" evidence="11">
    <location>
        <begin position="300"/>
        <end position="310"/>
    </location>
</feature>
<reference evidence="14" key="1">
    <citation type="submission" date="2023-01" db="EMBL/GenBank/DDBJ databases">
        <title>Genome assembly of the deep-sea coral Lophelia pertusa.</title>
        <authorList>
            <person name="Herrera S."/>
            <person name="Cordes E."/>
        </authorList>
    </citation>
    <scope>NUCLEOTIDE SEQUENCE</scope>
    <source>
        <strain evidence="14">USNM1676648</strain>
        <tissue evidence="14">Polyp</tissue>
    </source>
</reference>
<dbReference type="SMART" id="SM00326">
    <property type="entry name" value="SH3"/>
    <property type="match status" value="6"/>
</dbReference>
<proteinExistence type="inferred from homology"/>
<dbReference type="Gene3D" id="3.30.1520.10">
    <property type="entry name" value="Phox-like domain"/>
    <property type="match status" value="1"/>
</dbReference>
<dbReference type="PANTHER" id="PTHR15706">
    <property type="entry name" value="SH3 MULTIPLE DOMAIN"/>
    <property type="match status" value="1"/>
</dbReference>
<feature type="domain" description="SH3" evidence="12">
    <location>
        <begin position="368"/>
        <end position="428"/>
    </location>
</feature>
<dbReference type="Proteomes" id="UP001163046">
    <property type="component" value="Unassembled WGS sequence"/>
</dbReference>
<evidence type="ECO:0000256" key="4">
    <source>
        <dbReference type="ARBA" id="ARBA00022443"/>
    </source>
</evidence>
<feature type="domain" description="PX" evidence="13">
    <location>
        <begin position="4"/>
        <end position="128"/>
    </location>
</feature>
<dbReference type="PRINTS" id="PR01887">
    <property type="entry name" value="SPECTRNALPHA"/>
</dbReference>
<dbReference type="CDD" id="cd12015">
    <property type="entry name" value="SH3_Tks_1"/>
    <property type="match status" value="1"/>
</dbReference>
<dbReference type="PROSITE" id="PS50002">
    <property type="entry name" value="SH3"/>
    <property type="match status" value="6"/>
</dbReference>
<dbReference type="InterPro" id="IPR036028">
    <property type="entry name" value="SH3-like_dom_sf"/>
</dbReference>
<protein>
    <submittedName>
        <fullName evidence="14">SH3 and PX domain-containing protein 2B</fullName>
    </submittedName>
</protein>
<dbReference type="CDD" id="cd11856">
    <property type="entry name" value="SH3_p47phox_like"/>
    <property type="match status" value="3"/>
</dbReference>
<evidence type="ECO:0000256" key="9">
    <source>
        <dbReference type="ARBA" id="ARBA00023273"/>
    </source>
</evidence>
<feature type="region of interest" description="Disordered" evidence="11">
    <location>
        <begin position="292"/>
        <end position="335"/>
    </location>
</feature>
<dbReference type="SMART" id="SM00312">
    <property type="entry name" value="PX"/>
    <property type="match status" value="1"/>
</dbReference>
<dbReference type="OrthoDB" id="10255964at2759"/>
<dbReference type="GO" id="GO:0005737">
    <property type="term" value="C:cytoplasm"/>
    <property type="evidence" value="ECO:0007669"/>
    <property type="project" value="UniProtKB-SubCell"/>
</dbReference>
<feature type="domain" description="SH3" evidence="12">
    <location>
        <begin position="152"/>
        <end position="211"/>
    </location>
</feature>
<dbReference type="Pfam" id="PF07653">
    <property type="entry name" value="SH3_2"/>
    <property type="match status" value="1"/>
</dbReference>
<accession>A0A9W9ZZQ8</accession>
<evidence type="ECO:0000256" key="7">
    <source>
        <dbReference type="ARBA" id="ARBA00022737"/>
    </source>
</evidence>
<keyword evidence="8" id="KW-0965">Cell junction</keyword>
<dbReference type="SUPFAM" id="SSF50044">
    <property type="entry name" value="SH3-domain"/>
    <property type="match status" value="6"/>
</dbReference>
<evidence type="ECO:0000256" key="11">
    <source>
        <dbReference type="SAM" id="MobiDB-lite"/>
    </source>
</evidence>
<evidence type="ECO:0000313" key="14">
    <source>
        <dbReference type="EMBL" id="KAJ7390737.1"/>
    </source>
</evidence>
<feature type="domain" description="SH3" evidence="12">
    <location>
        <begin position="631"/>
        <end position="691"/>
    </location>
</feature>
<evidence type="ECO:0000256" key="10">
    <source>
        <dbReference type="PROSITE-ProRule" id="PRU00192"/>
    </source>
</evidence>
<comment type="similarity">
    <text evidence="3">Belongs to the SH3PXD2 family.</text>
</comment>
<feature type="compositionally biased region" description="Basic and acidic residues" evidence="11">
    <location>
        <begin position="314"/>
        <end position="328"/>
    </location>
</feature>
<dbReference type="FunFam" id="2.30.30.40:FF:000082">
    <property type="entry name" value="SH3 and PX domain-containing protein 2B"/>
    <property type="match status" value="1"/>
</dbReference>
<dbReference type="PRINTS" id="PR00452">
    <property type="entry name" value="SH3DOMAIN"/>
</dbReference>
<evidence type="ECO:0000259" key="13">
    <source>
        <dbReference type="PROSITE" id="PS50195"/>
    </source>
</evidence>
<evidence type="ECO:0000256" key="1">
    <source>
        <dbReference type="ARBA" id="ARBA00004188"/>
    </source>
</evidence>
<dbReference type="InterPro" id="IPR037961">
    <property type="entry name" value="SH3PXD2_PX"/>
</dbReference>
<feature type="compositionally biased region" description="Polar residues" evidence="11">
    <location>
        <begin position="447"/>
        <end position="460"/>
    </location>
</feature>
<keyword evidence="7" id="KW-0677">Repeat</keyword>
<evidence type="ECO:0000256" key="5">
    <source>
        <dbReference type="ARBA" id="ARBA00022490"/>
    </source>
</evidence>
<evidence type="ECO:0000259" key="12">
    <source>
        <dbReference type="PROSITE" id="PS50002"/>
    </source>
</evidence>
<keyword evidence="6" id="KW-0597">Phosphoprotein</keyword>
<dbReference type="PANTHER" id="PTHR15706:SF2">
    <property type="entry name" value="SH3 AND PX DOMAIN-CONTAINING PROTEIN 2A"/>
    <property type="match status" value="1"/>
</dbReference>
<dbReference type="InterPro" id="IPR001683">
    <property type="entry name" value="PX_dom"/>
</dbReference>
<dbReference type="InterPro" id="IPR036871">
    <property type="entry name" value="PX_dom_sf"/>
</dbReference>
<dbReference type="GO" id="GO:0035091">
    <property type="term" value="F:phosphatidylinositol binding"/>
    <property type="evidence" value="ECO:0007669"/>
    <property type="project" value="InterPro"/>
</dbReference>